<dbReference type="PANTHER" id="PTHR48079:SF6">
    <property type="entry name" value="NAD(P)-BINDING DOMAIN-CONTAINING PROTEIN-RELATED"/>
    <property type="match status" value="1"/>
</dbReference>
<dbReference type="SUPFAM" id="SSF51735">
    <property type="entry name" value="NAD(P)-binding Rossmann-fold domains"/>
    <property type="match status" value="1"/>
</dbReference>
<name>A0A6A5Y3A4_9PLEO</name>
<organism evidence="2 3">
    <name type="scientific">Aaosphaeria arxii CBS 175.79</name>
    <dbReference type="NCBI Taxonomy" id="1450172"/>
    <lineage>
        <taxon>Eukaryota</taxon>
        <taxon>Fungi</taxon>
        <taxon>Dikarya</taxon>
        <taxon>Ascomycota</taxon>
        <taxon>Pezizomycotina</taxon>
        <taxon>Dothideomycetes</taxon>
        <taxon>Pleosporomycetidae</taxon>
        <taxon>Pleosporales</taxon>
        <taxon>Pleosporales incertae sedis</taxon>
        <taxon>Aaosphaeria</taxon>
    </lineage>
</organism>
<dbReference type="InterPro" id="IPR051783">
    <property type="entry name" value="NAD(P)-dependent_oxidoreduct"/>
</dbReference>
<dbReference type="EMBL" id="ML978067">
    <property type="protein sequence ID" value="KAF2019507.1"/>
    <property type="molecule type" value="Genomic_DNA"/>
</dbReference>
<dbReference type="GO" id="GO:0004029">
    <property type="term" value="F:aldehyde dehydrogenase (NAD+) activity"/>
    <property type="evidence" value="ECO:0007669"/>
    <property type="project" value="TreeGrafter"/>
</dbReference>
<proteinExistence type="predicted"/>
<dbReference type="OrthoDB" id="10262413at2759"/>
<gene>
    <name evidence="2" type="ORF">BU24DRAFT_439616</name>
</gene>
<dbReference type="Proteomes" id="UP000799778">
    <property type="component" value="Unassembled WGS sequence"/>
</dbReference>
<evidence type="ECO:0000259" key="1">
    <source>
        <dbReference type="Pfam" id="PF01370"/>
    </source>
</evidence>
<dbReference type="AlphaFoldDB" id="A0A6A5Y3A4"/>
<dbReference type="InterPro" id="IPR036291">
    <property type="entry name" value="NAD(P)-bd_dom_sf"/>
</dbReference>
<keyword evidence="3" id="KW-1185">Reference proteome</keyword>
<reference evidence="2" key="1">
    <citation type="journal article" date="2020" name="Stud. Mycol.">
        <title>101 Dothideomycetes genomes: a test case for predicting lifestyles and emergence of pathogens.</title>
        <authorList>
            <person name="Haridas S."/>
            <person name="Albert R."/>
            <person name="Binder M."/>
            <person name="Bloem J."/>
            <person name="Labutti K."/>
            <person name="Salamov A."/>
            <person name="Andreopoulos B."/>
            <person name="Baker S."/>
            <person name="Barry K."/>
            <person name="Bills G."/>
            <person name="Bluhm B."/>
            <person name="Cannon C."/>
            <person name="Castanera R."/>
            <person name="Culley D."/>
            <person name="Daum C."/>
            <person name="Ezra D."/>
            <person name="Gonzalez J."/>
            <person name="Henrissat B."/>
            <person name="Kuo A."/>
            <person name="Liang C."/>
            <person name="Lipzen A."/>
            <person name="Lutzoni F."/>
            <person name="Magnuson J."/>
            <person name="Mondo S."/>
            <person name="Nolan M."/>
            <person name="Ohm R."/>
            <person name="Pangilinan J."/>
            <person name="Park H.-J."/>
            <person name="Ramirez L."/>
            <person name="Alfaro M."/>
            <person name="Sun H."/>
            <person name="Tritt A."/>
            <person name="Yoshinaga Y."/>
            <person name="Zwiers L.-H."/>
            <person name="Turgeon B."/>
            <person name="Goodwin S."/>
            <person name="Spatafora J."/>
            <person name="Crous P."/>
            <person name="Grigoriev I."/>
        </authorList>
    </citation>
    <scope>NUCLEOTIDE SEQUENCE</scope>
    <source>
        <strain evidence="2">CBS 175.79</strain>
    </source>
</reference>
<accession>A0A6A5Y3A4</accession>
<evidence type="ECO:0000313" key="2">
    <source>
        <dbReference type="EMBL" id="KAF2019507.1"/>
    </source>
</evidence>
<feature type="domain" description="NAD-dependent epimerase/dehydratase" evidence="1">
    <location>
        <begin position="6"/>
        <end position="237"/>
    </location>
</feature>
<dbReference type="InterPro" id="IPR001509">
    <property type="entry name" value="Epimerase_deHydtase"/>
</dbReference>
<protein>
    <submittedName>
        <fullName evidence="2">NAD dependent epimerase/dehydratase family protein</fullName>
    </submittedName>
</protein>
<dbReference type="Gene3D" id="3.40.50.720">
    <property type="entry name" value="NAD(P)-binding Rossmann-like Domain"/>
    <property type="match status" value="1"/>
</dbReference>
<dbReference type="GeneID" id="54287717"/>
<sequence length="352" mass="38701">MSTRRILVLGSSGYIGGSILTRFLQSTDANIKLYSFSALIRDEKQAARLKEKNVTPVLFSGLEDTDFLRKQASEYDIVLNSANAFNAEAARALIEGLSDRQKQTGIQTVYLHTSGTSSIGLYPVPETPEERVVLHDTESIYDYLVQLEGKEPYAQRTTDVTVVDTGESVNVKTYIIMSPTIYGTGSGLFNRLTIQPPGIVQRGLRRGRVPVHGSGSGYWDYVHIDDLTQLYEIILSRVLSQGDIPFGKKGIYFSENGYFNWRKLSEGLAQAGQELGALETNEVEELSSDAWVSSPGSTPTAAKVQAGQLGFASWSRSTADLGRSLGWVPRHGPESWTESIKSTFQAVLDNTK</sequence>
<dbReference type="GO" id="GO:0005737">
    <property type="term" value="C:cytoplasm"/>
    <property type="evidence" value="ECO:0007669"/>
    <property type="project" value="TreeGrafter"/>
</dbReference>
<dbReference type="Pfam" id="PF01370">
    <property type="entry name" value="Epimerase"/>
    <property type="match status" value="1"/>
</dbReference>
<dbReference type="RefSeq" id="XP_033387846.1">
    <property type="nucleotide sequence ID" value="XM_033530320.1"/>
</dbReference>
<dbReference type="PANTHER" id="PTHR48079">
    <property type="entry name" value="PROTEIN YEEZ"/>
    <property type="match status" value="1"/>
</dbReference>
<evidence type="ECO:0000313" key="3">
    <source>
        <dbReference type="Proteomes" id="UP000799778"/>
    </source>
</evidence>